<evidence type="ECO:0000313" key="9">
    <source>
        <dbReference type="EMBL" id="EEB13687.1"/>
    </source>
</evidence>
<keyword evidence="1 6" id="KW-0479">Metal-binding</keyword>
<dbReference type="PANTHER" id="PTHR24379">
    <property type="entry name" value="KRAB AND ZINC FINGER DOMAIN-CONTAINING"/>
    <property type="match status" value="1"/>
</dbReference>
<evidence type="ECO:0000256" key="2">
    <source>
        <dbReference type="ARBA" id="ARBA00022737"/>
    </source>
</evidence>
<gene>
    <name evidence="10" type="primary">8235079</name>
    <name evidence="9" type="ORF">Phum_PHUM253190</name>
</gene>
<proteinExistence type="predicted"/>
<evidence type="ECO:0000259" key="7">
    <source>
        <dbReference type="PROSITE" id="PS50157"/>
    </source>
</evidence>
<feature type="binding site" evidence="6">
    <location>
        <position position="207"/>
    </location>
    <ligand>
        <name>Zn(2+)</name>
        <dbReference type="ChEBI" id="CHEBI:29105"/>
    </ligand>
</feature>
<dbReference type="SMART" id="SM00355">
    <property type="entry name" value="ZnF_C2H2"/>
    <property type="match status" value="9"/>
</dbReference>
<dbReference type="GO" id="GO:0000977">
    <property type="term" value="F:RNA polymerase II transcription regulatory region sequence-specific DNA binding"/>
    <property type="evidence" value="ECO:0007669"/>
    <property type="project" value="TreeGrafter"/>
</dbReference>
<sequence length="674" mass="77557">MNPDLKYVCIKFACIFGGEKIRCRGTGIRKRSTYRDLGCPCMINAVVGEDGNHVRLDTVILQHNHVVCKTLYDSIKKTKRKGQKLFKTNKDIPQINEIVNYNNLDIDTNKVDNLISQDVFINPVGKDDDNDKVLIENQDFLLNQSETTENYLQRIKDKYGTNVKILVVDSETANDEYDDLSPMDNEKENTSLECSFKEDSLKVCRLCLSSKEKLTPIFNPDLPLKSTVLSFKIMGCASIEISCDDGLPNNICKTCEQDLDIAYKFRIRCENSDSILRKTNLNKLINPSEENSNGVTFLEEQTDCEVVMQENLDSYQEISKENNNSKSEMLSDYTRQENMYLQFDIPCPVCGLEFDNCESTLNHLDTHTENENLLLTCNLCNVICLSLKQLQDHIKEHLNEIKPNVNKCSHCKKLLSTEEELRDHEKQCHENDGQVKKATEMNYLCNICGKILKTKDRFRSHKNTHDGIRPHICLKCGRGFADRKNMHHHYNVIHLKKPKLECPVCQKKFYTRTKMKSHITMHYGVKPFSCDVCNKTFRLKMNMIKHKKTHSNDRPHKCDKCQAAFIDKNMLKRHSYIHGGIRPFPCPICGHRFSVKFHLKKHLEKGKCCSKNAVTTITGTPDNYQWVEEFQQPEVNFAGNECLIVYKASDGIGEQNSESIAVDILQQYPQNTNS</sequence>
<feature type="domain" description="C2H2-type" evidence="7">
    <location>
        <begin position="471"/>
        <end position="499"/>
    </location>
</feature>
<dbReference type="FunCoup" id="E0VJY1">
    <property type="interactions" value="376"/>
</dbReference>
<reference evidence="9" key="2">
    <citation type="submission" date="2007-04" db="EMBL/GenBank/DDBJ databases">
        <title>The genome of the human body louse.</title>
        <authorList>
            <consortium name="The Human Body Louse Genome Consortium"/>
            <person name="Kirkness E."/>
            <person name="Walenz B."/>
            <person name="Hass B."/>
            <person name="Bruggner R."/>
            <person name="Strausberg R."/>
        </authorList>
    </citation>
    <scope>NUCLEOTIDE SEQUENCE</scope>
    <source>
        <strain evidence="9">USDA</strain>
    </source>
</reference>
<dbReference type="eggNOG" id="KOG1721">
    <property type="taxonomic scope" value="Eukaryota"/>
</dbReference>
<dbReference type="Pfam" id="PF00096">
    <property type="entry name" value="zf-C2H2"/>
    <property type="match status" value="4"/>
</dbReference>
<reference evidence="10" key="3">
    <citation type="submission" date="2021-02" db="UniProtKB">
        <authorList>
            <consortium name="EnsemblMetazoa"/>
        </authorList>
    </citation>
    <scope>IDENTIFICATION</scope>
    <source>
        <strain evidence="10">USDA</strain>
    </source>
</reference>
<dbReference type="Gene3D" id="3.40.1800.20">
    <property type="match status" value="1"/>
</dbReference>
<dbReference type="PANTHER" id="PTHR24379:SF127">
    <property type="entry name" value="BLOODY FINGERS-RELATED"/>
    <property type="match status" value="1"/>
</dbReference>
<protein>
    <submittedName>
        <fullName evidence="9 10">Zinc finger protein, putative</fullName>
    </submittedName>
</protein>
<feature type="domain" description="C2H2-type" evidence="7">
    <location>
        <begin position="443"/>
        <end position="470"/>
    </location>
</feature>
<dbReference type="AlphaFoldDB" id="E0VJY1"/>
<dbReference type="GO" id="GO:0000981">
    <property type="term" value="F:DNA-binding transcription factor activity, RNA polymerase II-specific"/>
    <property type="evidence" value="ECO:0007669"/>
    <property type="project" value="TreeGrafter"/>
</dbReference>
<keyword evidence="11" id="KW-1185">Reference proteome</keyword>
<dbReference type="InterPro" id="IPR036236">
    <property type="entry name" value="Znf_C2H2_sf"/>
</dbReference>
<dbReference type="VEuPathDB" id="VectorBase:PHUM253190"/>
<evidence type="ECO:0000313" key="10">
    <source>
        <dbReference type="EnsemblMetazoa" id="PHUM253190-PA"/>
    </source>
</evidence>
<dbReference type="PROSITE" id="PS50157">
    <property type="entry name" value="ZINC_FINGER_C2H2_2"/>
    <property type="match status" value="7"/>
</dbReference>
<dbReference type="InterPro" id="IPR012934">
    <property type="entry name" value="Znf_AD"/>
</dbReference>
<feature type="binding site" evidence="6">
    <location>
        <position position="252"/>
    </location>
    <ligand>
        <name>Zn(2+)</name>
        <dbReference type="ChEBI" id="CHEBI:29105"/>
    </ligand>
</feature>
<evidence type="ECO:0000256" key="5">
    <source>
        <dbReference type="PROSITE-ProRule" id="PRU00042"/>
    </source>
</evidence>
<organism>
    <name type="scientific">Pediculus humanus subsp. corporis</name>
    <name type="common">Body louse</name>
    <dbReference type="NCBI Taxonomy" id="121224"/>
    <lineage>
        <taxon>Eukaryota</taxon>
        <taxon>Metazoa</taxon>
        <taxon>Ecdysozoa</taxon>
        <taxon>Arthropoda</taxon>
        <taxon>Hexapoda</taxon>
        <taxon>Insecta</taxon>
        <taxon>Pterygota</taxon>
        <taxon>Neoptera</taxon>
        <taxon>Paraneoptera</taxon>
        <taxon>Psocodea</taxon>
        <taxon>Troctomorpha</taxon>
        <taxon>Phthiraptera</taxon>
        <taxon>Anoplura</taxon>
        <taxon>Pediculidae</taxon>
        <taxon>Pediculus</taxon>
    </lineage>
</organism>
<name>E0VJY1_PEDHC</name>
<dbReference type="HOGENOM" id="CLU_407868_0_0_1"/>
<dbReference type="SUPFAM" id="SSF57716">
    <property type="entry name" value="Glucocorticoid receptor-like (DNA-binding domain)"/>
    <property type="match status" value="1"/>
</dbReference>
<dbReference type="RefSeq" id="XP_002426425.1">
    <property type="nucleotide sequence ID" value="XM_002426380.1"/>
</dbReference>
<dbReference type="CTD" id="8235079"/>
<dbReference type="SMART" id="SM00868">
    <property type="entry name" value="zf-AD"/>
    <property type="match status" value="1"/>
</dbReference>
<keyword evidence="4 6" id="KW-0862">Zinc</keyword>
<feature type="domain" description="C2H2-type" evidence="7">
    <location>
        <begin position="556"/>
        <end position="583"/>
    </location>
</feature>
<dbReference type="GO" id="GO:0008270">
    <property type="term" value="F:zinc ion binding"/>
    <property type="evidence" value="ECO:0007669"/>
    <property type="project" value="UniProtKB-UniRule"/>
</dbReference>
<dbReference type="PROSITE" id="PS00028">
    <property type="entry name" value="ZINC_FINGER_C2H2_1"/>
    <property type="match status" value="8"/>
</dbReference>
<dbReference type="OrthoDB" id="8117402at2759"/>
<evidence type="ECO:0000259" key="8">
    <source>
        <dbReference type="PROSITE" id="PS51915"/>
    </source>
</evidence>
<dbReference type="FunFam" id="3.30.160.60:FF:000065">
    <property type="entry name" value="B-cell CLL/lymphoma 6, member B"/>
    <property type="match status" value="1"/>
</dbReference>
<dbReference type="EMBL" id="AAZO01002933">
    <property type="status" value="NOT_ANNOTATED_CDS"/>
    <property type="molecule type" value="Genomic_DNA"/>
</dbReference>
<feature type="binding site" evidence="6">
    <location>
        <position position="255"/>
    </location>
    <ligand>
        <name>Zn(2+)</name>
        <dbReference type="ChEBI" id="CHEBI:29105"/>
    </ligand>
</feature>
<feature type="domain" description="C2H2-type" evidence="7">
    <location>
        <begin position="500"/>
        <end position="527"/>
    </location>
</feature>
<evidence type="ECO:0000256" key="3">
    <source>
        <dbReference type="ARBA" id="ARBA00022771"/>
    </source>
</evidence>
<evidence type="ECO:0000256" key="6">
    <source>
        <dbReference type="PROSITE-ProRule" id="PRU01263"/>
    </source>
</evidence>
<dbReference type="GeneID" id="8235079"/>
<dbReference type="Pfam" id="PF07776">
    <property type="entry name" value="zf-AD"/>
    <property type="match status" value="1"/>
</dbReference>
<dbReference type="EnsemblMetazoa" id="PHUM253190-RA">
    <property type="protein sequence ID" value="PHUM253190-PA"/>
    <property type="gene ID" value="PHUM253190"/>
</dbReference>
<dbReference type="SUPFAM" id="SSF57667">
    <property type="entry name" value="beta-beta-alpha zinc fingers"/>
    <property type="match status" value="4"/>
</dbReference>
<evidence type="ECO:0000256" key="1">
    <source>
        <dbReference type="ARBA" id="ARBA00022723"/>
    </source>
</evidence>
<dbReference type="Gene3D" id="3.30.160.60">
    <property type="entry name" value="Classic Zinc Finger"/>
    <property type="match status" value="6"/>
</dbReference>
<dbReference type="EMBL" id="DS235231">
    <property type="protein sequence ID" value="EEB13687.1"/>
    <property type="molecule type" value="Genomic_DNA"/>
</dbReference>
<accession>E0VJY1</accession>
<dbReference type="KEGG" id="phu:Phum_PHUM253190"/>
<feature type="domain" description="ZAD" evidence="8">
    <location>
        <begin position="202"/>
        <end position="279"/>
    </location>
</feature>
<dbReference type="Proteomes" id="UP000009046">
    <property type="component" value="Unassembled WGS sequence"/>
</dbReference>
<feature type="domain" description="C2H2-type" evidence="7">
    <location>
        <begin position="528"/>
        <end position="555"/>
    </location>
</feature>
<reference evidence="9" key="1">
    <citation type="submission" date="2007-04" db="EMBL/GenBank/DDBJ databases">
        <title>Annotation of Pediculus humanus corporis strain USDA.</title>
        <authorList>
            <person name="Kirkness E."/>
            <person name="Hannick L."/>
            <person name="Hass B."/>
            <person name="Bruggner R."/>
            <person name="Lawson D."/>
            <person name="Bidwell S."/>
            <person name="Joardar V."/>
            <person name="Caler E."/>
            <person name="Walenz B."/>
            <person name="Inman J."/>
            <person name="Schobel S."/>
            <person name="Galinsky K."/>
            <person name="Amedeo P."/>
            <person name="Strausberg R."/>
        </authorList>
    </citation>
    <scope>NUCLEOTIDE SEQUENCE</scope>
    <source>
        <strain evidence="9">USDA</strain>
    </source>
</reference>
<feature type="domain" description="C2H2-type" evidence="7">
    <location>
        <begin position="406"/>
        <end position="434"/>
    </location>
</feature>
<dbReference type="GO" id="GO:0005634">
    <property type="term" value="C:nucleus"/>
    <property type="evidence" value="ECO:0007669"/>
    <property type="project" value="InterPro"/>
</dbReference>
<keyword evidence="2" id="KW-0677">Repeat</keyword>
<dbReference type="InterPro" id="IPR013087">
    <property type="entry name" value="Znf_C2H2_type"/>
</dbReference>
<feature type="binding site" evidence="6">
    <location>
        <position position="204"/>
    </location>
    <ligand>
        <name>Zn(2+)</name>
        <dbReference type="ChEBI" id="CHEBI:29105"/>
    </ligand>
</feature>
<keyword evidence="3 5" id="KW-0863">Zinc-finger</keyword>
<dbReference type="STRING" id="121224.E0VJY1"/>
<evidence type="ECO:0000313" key="11">
    <source>
        <dbReference type="Proteomes" id="UP000009046"/>
    </source>
</evidence>
<evidence type="ECO:0000256" key="4">
    <source>
        <dbReference type="ARBA" id="ARBA00022833"/>
    </source>
</evidence>
<dbReference type="InParanoid" id="E0VJY1"/>
<feature type="domain" description="C2H2-type" evidence="7">
    <location>
        <begin position="345"/>
        <end position="372"/>
    </location>
</feature>
<dbReference type="PROSITE" id="PS51915">
    <property type="entry name" value="ZAD"/>
    <property type="match status" value="1"/>
</dbReference>